<evidence type="ECO:0000313" key="2">
    <source>
        <dbReference type="Proteomes" id="UP001231649"/>
    </source>
</evidence>
<proteinExistence type="predicted"/>
<evidence type="ECO:0000313" key="1">
    <source>
        <dbReference type="EMBL" id="KAJ8708054.1"/>
    </source>
</evidence>
<gene>
    <name evidence="1" type="ORF">PYW08_010420</name>
</gene>
<name>A0ACC2Q5B7_9NEOP</name>
<keyword evidence="2" id="KW-1185">Reference proteome</keyword>
<dbReference type="EMBL" id="CM056802">
    <property type="protein sequence ID" value="KAJ8708054.1"/>
    <property type="molecule type" value="Genomic_DNA"/>
</dbReference>
<dbReference type="Proteomes" id="UP001231649">
    <property type="component" value="Chromosome 26"/>
</dbReference>
<accession>A0ACC2Q5B7</accession>
<sequence length="203" mass="23322">MASINNALNSIINRKKDFCCLCLCTLEEEPIRLNDEVVVNIHNCEYDTVISDVLSFIFDEEMCSYISTFNMLCYQCTKSAISGYKFKHMCQKNAEYVTDVLDKVTNNFEYATTELFDCTALYVSLNPEDLTSQQFYDTKKNISKVDEDIIPSFQKIIDSSEVDLEQFTEQVYEDESTRQSSEDGKVYLEVSDDADDYIKILGA</sequence>
<organism evidence="1 2">
    <name type="scientific">Mythimna loreyi</name>
    <dbReference type="NCBI Taxonomy" id="667449"/>
    <lineage>
        <taxon>Eukaryota</taxon>
        <taxon>Metazoa</taxon>
        <taxon>Ecdysozoa</taxon>
        <taxon>Arthropoda</taxon>
        <taxon>Hexapoda</taxon>
        <taxon>Insecta</taxon>
        <taxon>Pterygota</taxon>
        <taxon>Neoptera</taxon>
        <taxon>Endopterygota</taxon>
        <taxon>Lepidoptera</taxon>
        <taxon>Glossata</taxon>
        <taxon>Ditrysia</taxon>
        <taxon>Noctuoidea</taxon>
        <taxon>Noctuidae</taxon>
        <taxon>Noctuinae</taxon>
        <taxon>Hadenini</taxon>
        <taxon>Mythimna</taxon>
    </lineage>
</organism>
<comment type="caution">
    <text evidence="1">The sequence shown here is derived from an EMBL/GenBank/DDBJ whole genome shotgun (WGS) entry which is preliminary data.</text>
</comment>
<protein>
    <submittedName>
        <fullName evidence="1">Uncharacterized protein</fullName>
    </submittedName>
</protein>
<reference evidence="1" key="1">
    <citation type="submission" date="2023-03" db="EMBL/GenBank/DDBJ databases">
        <title>Chromosome-level genomes of two armyworms, Mythimna separata and Mythimna loreyi, provide insights into the biosynthesis and reception of sex pheromones.</title>
        <authorList>
            <person name="Zhao H."/>
        </authorList>
    </citation>
    <scope>NUCLEOTIDE SEQUENCE</scope>
    <source>
        <strain evidence="1">BeijingLab</strain>
    </source>
</reference>